<protein>
    <submittedName>
        <fullName evidence="5">Amino acid/amide ABC transporter substrate-binding protein, HAAT family (TC 3.A.1.4.-)</fullName>
    </submittedName>
</protein>
<dbReference type="Gene3D" id="3.40.50.2300">
    <property type="match status" value="2"/>
</dbReference>
<dbReference type="CDD" id="cd06339">
    <property type="entry name" value="PBP1_YraM_LppC_lipoprotein-like"/>
    <property type="match status" value="1"/>
</dbReference>
<organism evidence="5 6">
    <name type="scientific">Thalassococcus halodurans</name>
    <dbReference type="NCBI Taxonomy" id="373675"/>
    <lineage>
        <taxon>Bacteria</taxon>
        <taxon>Pseudomonadati</taxon>
        <taxon>Pseudomonadota</taxon>
        <taxon>Alphaproteobacteria</taxon>
        <taxon>Rhodobacterales</taxon>
        <taxon>Roseobacteraceae</taxon>
        <taxon>Thalassococcus</taxon>
    </lineage>
</organism>
<keyword evidence="2" id="KW-0732">Signal</keyword>
<dbReference type="InterPro" id="IPR028082">
    <property type="entry name" value="Peripla_BP_I"/>
</dbReference>
<keyword evidence="6" id="KW-1185">Reference proteome</keyword>
<evidence type="ECO:0000256" key="3">
    <source>
        <dbReference type="ARBA" id="ARBA00022970"/>
    </source>
</evidence>
<evidence type="ECO:0000313" key="5">
    <source>
        <dbReference type="EMBL" id="SEG49644.1"/>
    </source>
</evidence>
<dbReference type="PANTHER" id="PTHR30483">
    <property type="entry name" value="LEUCINE-SPECIFIC-BINDING PROTEIN"/>
    <property type="match status" value="1"/>
</dbReference>
<dbReference type="Proteomes" id="UP000236752">
    <property type="component" value="Unassembled WGS sequence"/>
</dbReference>
<evidence type="ECO:0000259" key="4">
    <source>
        <dbReference type="Pfam" id="PF13458"/>
    </source>
</evidence>
<accession>A0A1H6AN94</accession>
<dbReference type="AlphaFoldDB" id="A0A1H6AN94"/>
<dbReference type="SUPFAM" id="SSF53822">
    <property type="entry name" value="Periplasmic binding protein-like I"/>
    <property type="match status" value="1"/>
</dbReference>
<dbReference type="PANTHER" id="PTHR30483:SF6">
    <property type="entry name" value="PERIPLASMIC BINDING PROTEIN OF ABC TRANSPORTER FOR NATURAL AMINO ACIDS"/>
    <property type="match status" value="1"/>
</dbReference>
<proteinExistence type="inferred from homology"/>
<reference evidence="5 6" key="1">
    <citation type="submission" date="2016-10" db="EMBL/GenBank/DDBJ databases">
        <authorList>
            <person name="de Groot N.N."/>
        </authorList>
    </citation>
    <scope>NUCLEOTIDE SEQUENCE [LARGE SCALE GENOMIC DNA]</scope>
    <source>
        <strain evidence="5 6">DSM 26915</strain>
    </source>
</reference>
<evidence type="ECO:0000313" key="6">
    <source>
        <dbReference type="Proteomes" id="UP000236752"/>
    </source>
</evidence>
<dbReference type="GO" id="GO:0006865">
    <property type="term" value="P:amino acid transport"/>
    <property type="evidence" value="ECO:0007669"/>
    <property type="project" value="UniProtKB-KW"/>
</dbReference>
<feature type="domain" description="Leucine-binding protein" evidence="4">
    <location>
        <begin position="81"/>
        <end position="407"/>
    </location>
</feature>
<keyword evidence="3" id="KW-0029">Amino-acid transport</keyword>
<dbReference type="RefSeq" id="WP_327346570.1">
    <property type="nucleotide sequence ID" value="NZ_FNUZ01000005.1"/>
</dbReference>
<keyword evidence="3" id="KW-0813">Transport</keyword>
<gene>
    <name evidence="5" type="ORF">SAMN04488045_3032</name>
</gene>
<dbReference type="EMBL" id="FNUZ01000005">
    <property type="protein sequence ID" value="SEG49644.1"/>
    <property type="molecule type" value="Genomic_DNA"/>
</dbReference>
<comment type="similarity">
    <text evidence="1">Belongs to the leucine-binding protein family.</text>
</comment>
<dbReference type="Pfam" id="PF13458">
    <property type="entry name" value="Peripla_BP_6"/>
    <property type="match status" value="1"/>
</dbReference>
<evidence type="ECO:0000256" key="2">
    <source>
        <dbReference type="ARBA" id="ARBA00022729"/>
    </source>
</evidence>
<dbReference type="InterPro" id="IPR028081">
    <property type="entry name" value="Leu-bd"/>
</dbReference>
<sequence>MDLSFGCFKINVSYDADTFGPASYIGGSIFTMLNCFSKARKAIRGILTAGAVLSLAACDVTTLPSGGSDGGSGPNLKSGETVQIALLIPQSDPNTGNIPQSLENAARLAIAEIPGANIELKVYDTAGRAGTAAAQAQRAVDEGAKLILGPLFGEAANAAAVAVADEGVNVLSFSNNTTIAGGNLFVLGSTFDSAAERLVSYGARNGKKNIAVLYQNNIAGQLGRNAIQGAATRNGGQVVAAEGYDLNTESLTAAIGRVKSATSGGNADSLYLTDSWDGGLSVVLQLAPEQGVSPASTQYAGITRWDVRSDGFKLPGIEGAWFAIPDNASTAAFEQRYAARYGAQPHALAGLAFDGVAAVGALLKKGRNDALTRSALTQGAGFQGASGVFRLLNNGTNQRAMGVATVRNQQVVILDPAPRSFGGAGF</sequence>
<dbReference type="InterPro" id="IPR051010">
    <property type="entry name" value="BCAA_transport"/>
</dbReference>
<name>A0A1H6AN94_9RHOB</name>
<evidence type="ECO:0000256" key="1">
    <source>
        <dbReference type="ARBA" id="ARBA00010062"/>
    </source>
</evidence>